<name>A0A2K5CI10_AOTNA</name>
<dbReference type="GO" id="GO:1903659">
    <property type="term" value="P:regulation of complement-dependent cytotoxicity"/>
    <property type="evidence" value="ECO:0007669"/>
    <property type="project" value="Ensembl"/>
</dbReference>
<comment type="caution">
    <text evidence="12">Lacks conserved residue(s) required for the propagation of feature annotation.</text>
</comment>
<keyword evidence="4 12" id="KW-0768">Sushi</keyword>
<accession>A0A2K5CI10</accession>
<feature type="domain" description="Sushi" evidence="13">
    <location>
        <begin position="78"/>
        <end position="139"/>
    </location>
</feature>
<dbReference type="Gene3D" id="2.10.70.10">
    <property type="entry name" value="Complement Module, domain 1"/>
    <property type="match status" value="8"/>
</dbReference>
<feature type="domain" description="Sushi" evidence="13">
    <location>
        <begin position="212"/>
        <end position="269"/>
    </location>
</feature>
<feature type="disulfide bond" evidence="12">
    <location>
        <begin position="302"/>
        <end position="329"/>
    </location>
</feature>
<dbReference type="SMART" id="SM00032">
    <property type="entry name" value="CCP"/>
    <property type="match status" value="7"/>
</dbReference>
<dbReference type="GO" id="GO:0030449">
    <property type="term" value="P:regulation of complement activation"/>
    <property type="evidence" value="ECO:0007669"/>
    <property type="project" value="Ensembl"/>
</dbReference>
<dbReference type="GeneTree" id="ENSGT00940000164130"/>
<comment type="subcellular location">
    <subcellularLocation>
        <location evidence="1">Membrane</location>
    </subcellularLocation>
</comment>
<evidence type="ECO:0000313" key="15">
    <source>
        <dbReference type="Proteomes" id="UP000233020"/>
    </source>
</evidence>
<evidence type="ECO:0000256" key="4">
    <source>
        <dbReference type="ARBA" id="ARBA00022659"/>
    </source>
</evidence>
<dbReference type="PANTHER" id="PTHR45656:SF3">
    <property type="entry name" value="CUB AND SUSHI DOMAIN-CONTAINING PROTEIN 1"/>
    <property type="match status" value="1"/>
</dbReference>
<dbReference type="OMA" id="NIAANCP"/>
<sequence>MVFSPLTSMLLWSSSPDQCNAPEWLPFARPINLTDKSEFPVGTYLKYECRPGYNGRPFSIICLKNSVWKSPKDRCRRRSCRNPSEPVNGMVHVIKDIKFGSQINYSCNKGYRLIGSSSATCVASGNTVIWDNKTPVCDIIPCGLPPTITNGDFISTNREYFHYGSVVTYHCNPGSGGRNVFELVGEPSIYCTTKDDQEGIWSGPAPQCIIPNKCTPPNVENGIMVSDNRSLFSLNEVAEFRCQPSFVMKGSPRVQCHALNKWKPELPSCSRVCQPPPDILHGERTQRDKDNFWPGQEVFYSCEPGYDLRGAASLHCTPQGDWSPAVPRCEVRSCDDFLGQLPNGRVLFPPNLQLGAKVDFVCDEGFQIKGSSASYCVLAGMKSLWNSTVPVCEQIFCPSPPDIPNRRHTGKPLEVFPFGKAVNYTCDPHPDSRKTFDLVGESTVRCTSDPQGNGVWSSPAPRCRSLEFRLLYLTPKYYFFPIGKSCKTPSAPMNGVVHVITNIQVGSRINYSCNTG</sequence>
<dbReference type="PANTHER" id="PTHR45656">
    <property type="entry name" value="PROTEIN CBR-CLEC-78"/>
    <property type="match status" value="1"/>
</dbReference>
<keyword evidence="15" id="KW-1185">Reference proteome</keyword>
<gene>
    <name evidence="14" type="primary">CR1L</name>
</gene>
<dbReference type="FunFam" id="2.10.70.10:FF:000014">
    <property type="entry name" value="Membrane cofactor protein"/>
    <property type="match status" value="1"/>
</dbReference>
<evidence type="ECO:0000256" key="11">
    <source>
        <dbReference type="ARBA" id="ARBA00023180"/>
    </source>
</evidence>
<dbReference type="SUPFAM" id="SSF57535">
    <property type="entry name" value="Complement control module/SCR domain"/>
    <property type="match status" value="7"/>
</dbReference>
<dbReference type="PROSITE" id="PS50923">
    <property type="entry name" value="SUSHI"/>
    <property type="match status" value="7"/>
</dbReference>
<keyword evidence="11" id="KW-0325">Glycoprotein</keyword>
<evidence type="ECO:0000256" key="7">
    <source>
        <dbReference type="ARBA" id="ARBA00022859"/>
    </source>
</evidence>
<evidence type="ECO:0000256" key="12">
    <source>
        <dbReference type="PROSITE-ProRule" id="PRU00302"/>
    </source>
</evidence>
<dbReference type="InterPro" id="IPR000436">
    <property type="entry name" value="Sushi_SCR_CCP_dom"/>
</dbReference>
<evidence type="ECO:0000256" key="3">
    <source>
        <dbReference type="ARBA" id="ARBA00022588"/>
    </source>
</evidence>
<dbReference type="CDD" id="cd00033">
    <property type="entry name" value="CCP"/>
    <property type="match status" value="7"/>
</dbReference>
<feature type="domain" description="Sushi" evidence="13">
    <location>
        <begin position="17"/>
        <end position="77"/>
    </location>
</feature>
<protein>
    <submittedName>
        <fullName evidence="14">Complement C3b/C4b receptor 1 like</fullName>
    </submittedName>
</protein>
<dbReference type="FunFam" id="2.10.70.10:FF:000070">
    <property type="entry name" value="Complement C3d receptor 2"/>
    <property type="match status" value="1"/>
</dbReference>
<dbReference type="InterPro" id="IPR035976">
    <property type="entry name" value="Sushi/SCR/CCP_sf"/>
</dbReference>
<dbReference type="FunFam" id="2.10.70.10:FF:000033">
    <property type="entry name" value="Complement receptor type 1"/>
    <property type="match status" value="1"/>
</dbReference>
<evidence type="ECO:0000256" key="2">
    <source>
        <dbReference type="ARBA" id="ARBA00010908"/>
    </source>
</evidence>
<dbReference type="InterPro" id="IPR051277">
    <property type="entry name" value="SEZ6_CSMD_C4BPB_Regulators"/>
</dbReference>
<keyword evidence="5" id="KW-0732">Signal</keyword>
<dbReference type="AlphaFoldDB" id="A0A2K5CI10"/>
<feature type="domain" description="Sushi" evidence="13">
    <location>
        <begin position="395"/>
        <end position="465"/>
    </location>
</feature>
<evidence type="ECO:0000313" key="14">
    <source>
        <dbReference type="Ensembl" id="ENSANAP00000008320.1"/>
    </source>
</evidence>
<dbReference type="FunFam" id="2.10.70.10:FF:000008">
    <property type="entry name" value="Complement receptor type 1"/>
    <property type="match status" value="1"/>
</dbReference>
<dbReference type="Pfam" id="PF00084">
    <property type="entry name" value="Sushi"/>
    <property type="match status" value="7"/>
</dbReference>
<dbReference type="Proteomes" id="UP000233020">
    <property type="component" value="Unplaced"/>
</dbReference>
<keyword evidence="6" id="KW-0677">Repeat</keyword>
<comment type="similarity">
    <text evidence="2">Belongs to the receptors of complement activation (RCA) family.</text>
</comment>
<keyword evidence="9" id="KW-0472">Membrane</keyword>
<feature type="disulfide bond" evidence="12">
    <location>
        <begin position="273"/>
        <end position="316"/>
    </location>
</feature>
<dbReference type="GO" id="GO:0045087">
    <property type="term" value="P:innate immune response"/>
    <property type="evidence" value="ECO:0007669"/>
    <property type="project" value="UniProtKB-KW"/>
</dbReference>
<dbReference type="FunFam" id="2.10.70.10:FF:000044">
    <property type="entry name" value="Complement component receptor type 1"/>
    <property type="match status" value="1"/>
</dbReference>
<reference evidence="14" key="2">
    <citation type="submission" date="2025-09" db="UniProtKB">
        <authorList>
            <consortium name="Ensembl"/>
        </authorList>
    </citation>
    <scope>IDENTIFICATION</scope>
</reference>
<evidence type="ECO:0000256" key="5">
    <source>
        <dbReference type="ARBA" id="ARBA00022729"/>
    </source>
</evidence>
<evidence type="ECO:0000256" key="10">
    <source>
        <dbReference type="ARBA" id="ARBA00023157"/>
    </source>
</evidence>
<dbReference type="GO" id="GO:0016020">
    <property type="term" value="C:membrane"/>
    <property type="evidence" value="ECO:0007669"/>
    <property type="project" value="UniProtKB-SubCell"/>
</dbReference>
<evidence type="ECO:0000256" key="1">
    <source>
        <dbReference type="ARBA" id="ARBA00004370"/>
    </source>
</evidence>
<keyword evidence="7" id="KW-0391">Immunity</keyword>
<keyword evidence="3" id="KW-0399">Innate immunity</keyword>
<feature type="disulfide bond" evidence="12">
    <location>
        <begin position="19"/>
        <end position="62"/>
    </location>
</feature>
<dbReference type="FunFam" id="2.10.70.10:FF:000038">
    <property type="entry name" value="Complement component receptor type 1"/>
    <property type="match status" value="1"/>
</dbReference>
<evidence type="ECO:0000256" key="9">
    <source>
        <dbReference type="ARBA" id="ARBA00023136"/>
    </source>
</evidence>
<dbReference type="GO" id="GO:0006958">
    <property type="term" value="P:complement activation, classical pathway"/>
    <property type="evidence" value="ECO:0007669"/>
    <property type="project" value="UniProtKB-KW"/>
</dbReference>
<organism evidence="14 15">
    <name type="scientific">Aotus nancymaae</name>
    <name type="common">Ma's night monkey</name>
    <dbReference type="NCBI Taxonomy" id="37293"/>
    <lineage>
        <taxon>Eukaryota</taxon>
        <taxon>Metazoa</taxon>
        <taxon>Chordata</taxon>
        <taxon>Craniata</taxon>
        <taxon>Vertebrata</taxon>
        <taxon>Euteleostomi</taxon>
        <taxon>Mammalia</taxon>
        <taxon>Eutheria</taxon>
        <taxon>Euarchontoglires</taxon>
        <taxon>Primates</taxon>
        <taxon>Haplorrhini</taxon>
        <taxon>Platyrrhini</taxon>
        <taxon>Aotidae</taxon>
        <taxon>Aotus</taxon>
    </lineage>
</organism>
<dbReference type="Ensembl" id="ENSANAT00000026101.1">
    <property type="protein sequence ID" value="ENSANAP00000008320.1"/>
    <property type="gene ID" value="ENSANAG00000022192.1"/>
</dbReference>
<feature type="domain" description="Sushi" evidence="13">
    <location>
        <begin position="271"/>
        <end position="331"/>
    </location>
</feature>
<dbReference type="GO" id="GO:0043235">
    <property type="term" value="C:receptor complex"/>
    <property type="evidence" value="ECO:0007669"/>
    <property type="project" value="Ensembl"/>
</dbReference>
<keyword evidence="8" id="KW-0180">Complement pathway</keyword>
<feature type="domain" description="Sushi" evidence="13">
    <location>
        <begin position="332"/>
        <end position="394"/>
    </location>
</feature>
<keyword evidence="10 12" id="KW-1015">Disulfide bond</keyword>
<evidence type="ECO:0000256" key="8">
    <source>
        <dbReference type="ARBA" id="ARBA00022875"/>
    </source>
</evidence>
<feature type="domain" description="Sushi" evidence="13">
    <location>
        <begin position="140"/>
        <end position="210"/>
    </location>
</feature>
<evidence type="ECO:0000256" key="6">
    <source>
        <dbReference type="ARBA" id="ARBA00022737"/>
    </source>
</evidence>
<proteinExistence type="inferred from homology"/>
<reference evidence="14" key="1">
    <citation type="submission" date="2025-08" db="UniProtKB">
        <authorList>
            <consortium name="Ensembl"/>
        </authorList>
    </citation>
    <scope>IDENTIFICATION</scope>
</reference>
<dbReference type="STRING" id="37293.ENSANAP00000008320"/>
<feature type="disulfide bond" evidence="12">
    <location>
        <begin position="242"/>
        <end position="269"/>
    </location>
</feature>
<evidence type="ECO:0000259" key="13">
    <source>
        <dbReference type="PROSITE" id="PS50923"/>
    </source>
</evidence>